<proteinExistence type="predicted"/>
<dbReference type="AlphaFoldDB" id="A0A174NSR7"/>
<evidence type="ECO:0000313" key="2">
    <source>
        <dbReference type="EMBL" id="CUP49075.1"/>
    </source>
</evidence>
<reference evidence="2 3" key="1">
    <citation type="submission" date="2015-09" db="EMBL/GenBank/DDBJ databases">
        <authorList>
            <consortium name="Pathogen Informatics"/>
        </authorList>
    </citation>
    <scope>NUCLEOTIDE SEQUENCE [LARGE SCALE GENOMIC DNA]</scope>
    <source>
        <strain evidence="2 3">2789STDY5834948</strain>
    </source>
</reference>
<protein>
    <recommendedName>
        <fullName evidence="1">DUF4906 domain-containing protein</fullName>
    </recommendedName>
</protein>
<evidence type="ECO:0000259" key="1">
    <source>
        <dbReference type="Pfam" id="PF16249"/>
    </source>
</evidence>
<dbReference type="Proteomes" id="UP000095332">
    <property type="component" value="Unassembled WGS sequence"/>
</dbReference>
<sequence length="809" mass="87736">MEVIGIKLQKAVLIMMSIVWMLGMSSCEDRLDTPRPSTGGGKTVEVSLCVGIADEVDAGSLEAGPPTTKVIGSGGKAGFDVQLVPASRTKAGGDDALATVKPDKLYGLEVWQYDTNGNFKSGKGLSIGDVEIGSSFTVTLDALTDCQLVIIARGKKNSTYTVGSLSGKSLSEVQGTTATASAIEGITASAYETDKSVINAMPYILHLPKVKVVNDGGAYKIQSPDGTDIRILLRRLATRLTLDWKNFPQKTGYELEQVLLQSIPVEYKLLRPENTDTYPSLLDQYATIQVENVSDEGRYSCWIPSLVRGESTAATSDYYRTKANAPKGSAYATFISRFVTGGGGDSQKKLKYRVYLGGSVSKEFNLLDNTNYIYNVTMSHTKLPVDDRRVTIIDPIPASSNNDNLVPTANCFMVVPGGAFCFNPYKYTVNGVTVDNTVMQGTDWCDVSAETISTPIKSVKVLWQTLEDGDLGDPVLGVVNSSEDHTNIVELRNGSSLTDARIYCRVAPNTSGGSGVIAAYDDENGTGNILWSWHVWVTDYAPSAIGTETVLEKNKRKFVLTNGTTTTRPLMDRSLGAYEGYVQVPGTTLEMSRVGGFYYQHGRKDPLPGAYTSEQLPNKYTFTLNAVTPPKNCLNRYLPDGFNWLIPEMKSRTSLRNAYKNPQFQIAGASGQGWCSDAAQPAWGSTKTVHDPCPAGWRVPSKAELEPLTALNTSIPSSAVKEGGLLLRYDADQSHLTYIRFTGYPPMPTQLNDVGFSGYMGTFDRSGGSRQVFTVSRGGGIIESQAGICFTAKQVYDAHSIRCIQERTD</sequence>
<organism evidence="2 3">
    <name type="scientific">Parabacteroides distasonis</name>
    <dbReference type="NCBI Taxonomy" id="823"/>
    <lineage>
        <taxon>Bacteria</taxon>
        <taxon>Pseudomonadati</taxon>
        <taxon>Bacteroidota</taxon>
        <taxon>Bacteroidia</taxon>
        <taxon>Bacteroidales</taxon>
        <taxon>Tannerellaceae</taxon>
        <taxon>Parabacteroides</taxon>
    </lineage>
</organism>
<evidence type="ECO:0000313" key="3">
    <source>
        <dbReference type="Proteomes" id="UP000095332"/>
    </source>
</evidence>
<feature type="domain" description="DUF4906" evidence="1">
    <location>
        <begin position="300"/>
        <end position="376"/>
    </location>
</feature>
<dbReference type="PROSITE" id="PS51257">
    <property type="entry name" value="PROKAR_LIPOPROTEIN"/>
    <property type="match status" value="1"/>
</dbReference>
<dbReference type="EMBL" id="CZBM01000001">
    <property type="protein sequence ID" value="CUP49075.1"/>
    <property type="molecule type" value="Genomic_DNA"/>
</dbReference>
<gene>
    <name evidence="2" type="ORF">ERS852560_00101</name>
</gene>
<dbReference type="Pfam" id="PF16249">
    <property type="entry name" value="DUF4906"/>
    <property type="match status" value="1"/>
</dbReference>
<name>A0A174NSR7_PARDI</name>
<accession>A0A174NSR7</accession>
<dbReference type="InterPro" id="IPR032594">
    <property type="entry name" value="DUF4906"/>
</dbReference>